<dbReference type="EMBL" id="LT554895">
    <property type="protein sequence ID" value="SAM08584.1"/>
    <property type="molecule type" value="Genomic_DNA"/>
</dbReference>
<evidence type="ECO:0000259" key="10">
    <source>
        <dbReference type="PROSITE" id="PS51975"/>
    </source>
</evidence>
<protein>
    <recommendedName>
        <fullName evidence="9">Ribonuclease</fullName>
        <ecNumber evidence="9">3.1.26.4</ecNumber>
    </recommendedName>
</protein>
<dbReference type="STRING" id="4829.A0A168SL46"/>
<dbReference type="Gene3D" id="1.10.10.460">
    <property type="entry name" value="Ribonuclease hii. Domain 2"/>
    <property type="match status" value="1"/>
</dbReference>
<dbReference type="SUPFAM" id="SSF53098">
    <property type="entry name" value="Ribonuclease H-like"/>
    <property type="match status" value="1"/>
</dbReference>
<dbReference type="GO" id="GO:0003723">
    <property type="term" value="F:RNA binding"/>
    <property type="evidence" value="ECO:0007669"/>
    <property type="project" value="UniProtKB-UniRule"/>
</dbReference>
<evidence type="ECO:0000313" key="12">
    <source>
        <dbReference type="Proteomes" id="UP000078561"/>
    </source>
</evidence>
<dbReference type="GO" id="GO:0046872">
    <property type="term" value="F:metal ion binding"/>
    <property type="evidence" value="ECO:0007669"/>
    <property type="project" value="UniProtKB-KW"/>
</dbReference>
<feature type="binding site" evidence="8">
    <location>
        <position position="163"/>
    </location>
    <ligand>
        <name>a divalent metal cation</name>
        <dbReference type="ChEBI" id="CHEBI:60240"/>
    </ligand>
</feature>
<dbReference type="InterPro" id="IPR001352">
    <property type="entry name" value="RNase_HII/HIII"/>
</dbReference>
<evidence type="ECO:0000256" key="5">
    <source>
        <dbReference type="ARBA" id="ARBA00022723"/>
    </source>
</evidence>
<dbReference type="GO" id="GO:0004523">
    <property type="term" value="F:RNA-DNA hybrid ribonuclease activity"/>
    <property type="evidence" value="ECO:0007669"/>
    <property type="project" value="UniProtKB-UniRule"/>
</dbReference>
<dbReference type="InterPro" id="IPR036397">
    <property type="entry name" value="RNaseH_sf"/>
</dbReference>
<dbReference type="PANTHER" id="PTHR10954">
    <property type="entry name" value="RIBONUCLEASE H2 SUBUNIT A"/>
    <property type="match status" value="1"/>
</dbReference>
<evidence type="ECO:0000313" key="11">
    <source>
        <dbReference type="EMBL" id="SAM08584.1"/>
    </source>
</evidence>
<dbReference type="Gene3D" id="3.30.420.10">
    <property type="entry name" value="Ribonuclease H-like superfamily/Ribonuclease H"/>
    <property type="match status" value="1"/>
</dbReference>
<feature type="binding site" evidence="8">
    <location>
        <position position="55"/>
    </location>
    <ligand>
        <name>a divalent metal cation</name>
        <dbReference type="ChEBI" id="CHEBI:60240"/>
    </ligand>
</feature>
<dbReference type="GO" id="GO:0032299">
    <property type="term" value="C:ribonuclease H2 complex"/>
    <property type="evidence" value="ECO:0007669"/>
    <property type="project" value="TreeGrafter"/>
</dbReference>
<dbReference type="CDD" id="cd07181">
    <property type="entry name" value="RNase_HII_eukaryota_like"/>
    <property type="match status" value="1"/>
</dbReference>
<evidence type="ECO:0000256" key="3">
    <source>
        <dbReference type="ARBA" id="ARBA00007058"/>
    </source>
</evidence>
<dbReference type="InterPro" id="IPR004649">
    <property type="entry name" value="RNase_H2_suA"/>
</dbReference>
<dbReference type="OMA" id="REECRFF"/>
<dbReference type="InterPro" id="IPR012337">
    <property type="entry name" value="RNaseH-like_sf"/>
</dbReference>
<dbReference type="FunCoup" id="A0A168SL46">
    <property type="interactions" value="150"/>
</dbReference>
<dbReference type="PANTHER" id="PTHR10954:SF7">
    <property type="entry name" value="RIBONUCLEASE H2 SUBUNIT A"/>
    <property type="match status" value="1"/>
</dbReference>
<evidence type="ECO:0000256" key="2">
    <source>
        <dbReference type="ARBA" id="ARBA00001946"/>
    </source>
</evidence>
<keyword evidence="7 8" id="KW-0378">Hydrolase</keyword>
<dbReference type="PROSITE" id="PS51975">
    <property type="entry name" value="RNASE_H_2"/>
    <property type="match status" value="1"/>
</dbReference>
<dbReference type="EC" id="3.1.26.4" evidence="9"/>
<keyword evidence="6 8" id="KW-0255">Endonuclease</keyword>
<dbReference type="Pfam" id="PF01351">
    <property type="entry name" value="RNase_HII"/>
    <property type="match status" value="1"/>
</dbReference>
<evidence type="ECO:0000256" key="8">
    <source>
        <dbReference type="PROSITE-ProRule" id="PRU01319"/>
    </source>
</evidence>
<comment type="catalytic activity">
    <reaction evidence="1 8 9">
        <text>Endonucleolytic cleavage to 5'-phosphomonoester.</text>
        <dbReference type="EC" id="3.1.26.4"/>
    </reaction>
</comment>
<dbReference type="AlphaFoldDB" id="A0A168SL46"/>
<comment type="similarity">
    <text evidence="3">Belongs to the RNase HII family. Eukaryotic subfamily.</text>
</comment>
<dbReference type="InterPro" id="IPR024567">
    <property type="entry name" value="RNase_HII/HIII_dom"/>
</dbReference>
<name>A0A168SL46_ABSGL</name>
<evidence type="ECO:0000256" key="7">
    <source>
        <dbReference type="ARBA" id="ARBA00022801"/>
    </source>
</evidence>
<keyword evidence="5 8" id="KW-0479">Metal-binding</keyword>
<comment type="cofactor">
    <cofactor evidence="2">
        <name>Mg(2+)</name>
        <dbReference type="ChEBI" id="CHEBI:18420"/>
    </cofactor>
</comment>
<dbReference type="FunFam" id="1.10.10.460:FF:000001">
    <property type="entry name" value="Ribonuclease"/>
    <property type="match status" value="1"/>
</dbReference>
<evidence type="ECO:0000256" key="4">
    <source>
        <dbReference type="ARBA" id="ARBA00022722"/>
    </source>
</evidence>
<evidence type="ECO:0000256" key="1">
    <source>
        <dbReference type="ARBA" id="ARBA00000077"/>
    </source>
</evidence>
<gene>
    <name evidence="11" type="primary">ABSGL_14247.1 scaffold 14385</name>
</gene>
<dbReference type="GO" id="GO:0006298">
    <property type="term" value="P:mismatch repair"/>
    <property type="evidence" value="ECO:0007669"/>
    <property type="project" value="TreeGrafter"/>
</dbReference>
<dbReference type="GO" id="GO:0043137">
    <property type="term" value="P:DNA replication, removal of RNA primer"/>
    <property type="evidence" value="ECO:0007669"/>
    <property type="project" value="TreeGrafter"/>
</dbReference>
<comment type="cofactor">
    <cofactor evidence="8">
        <name>Mn(2+)</name>
        <dbReference type="ChEBI" id="CHEBI:29035"/>
    </cofactor>
    <cofactor evidence="8">
        <name>Mg(2+)</name>
        <dbReference type="ChEBI" id="CHEBI:18420"/>
    </cofactor>
    <text evidence="8">Manganese or magnesium. Binds 1 divalent metal ion per monomer in the absence of substrate. May bind a second metal ion after substrate binding.</text>
</comment>
<dbReference type="InterPro" id="IPR023160">
    <property type="entry name" value="RNase_HII_hlx-loop-hlx_cap_dom"/>
</dbReference>
<organism evidence="11">
    <name type="scientific">Absidia glauca</name>
    <name type="common">Pin mould</name>
    <dbReference type="NCBI Taxonomy" id="4829"/>
    <lineage>
        <taxon>Eukaryota</taxon>
        <taxon>Fungi</taxon>
        <taxon>Fungi incertae sedis</taxon>
        <taxon>Mucoromycota</taxon>
        <taxon>Mucoromycotina</taxon>
        <taxon>Mucoromycetes</taxon>
        <taxon>Mucorales</taxon>
        <taxon>Cunninghamellaceae</taxon>
        <taxon>Absidia</taxon>
    </lineage>
</organism>
<keyword evidence="4 8" id="KW-0540">Nuclease</keyword>
<dbReference type="OrthoDB" id="7462577at2759"/>
<evidence type="ECO:0000256" key="9">
    <source>
        <dbReference type="RuleBase" id="RU003515"/>
    </source>
</evidence>
<sequence length="324" mass="36549">MGADDSTDMEVDTAILPSVKLPMTRSYTYLNPVPESIIQNLPNKVNEPCVLGVDEAGRGPCLGPMVYAVSFCPLSRYEEFKSLGCDDSKKLTHERRIELAQIIQDSQDYVGWAVKVISPQDISTNMFNRVNPVNLNQLAHDATMELISLVIDSKVNLTEIYVDPVGPSASYQEKLSRYFPGISITVEPKADALYPIVSAASICAKVTRDQIVKGWIWTETGLDDVSREFGSGYPSDPNTVAWLNENETPFFGFPSIMRFSWKTITNRMEKSSTCEWSDEEDVEKKPKRSIKRMFEGHTKKKDDGYEKGQFYKSFRLVSRDHVSL</sequence>
<keyword evidence="12" id="KW-1185">Reference proteome</keyword>
<comment type="function">
    <text evidence="9">Endonuclease that specifically degrades the RNA of RNA-DNA hybrids.</text>
</comment>
<reference evidence="11" key="1">
    <citation type="submission" date="2016-04" db="EMBL/GenBank/DDBJ databases">
        <authorList>
            <person name="Evans L.H."/>
            <person name="Alamgir A."/>
            <person name="Owens N."/>
            <person name="Weber N.D."/>
            <person name="Virtaneva K."/>
            <person name="Barbian K."/>
            <person name="Babar A."/>
            <person name="Rosenke K."/>
        </authorList>
    </citation>
    <scope>NUCLEOTIDE SEQUENCE [LARGE SCALE GENOMIC DNA]</scope>
    <source>
        <strain evidence="11">CBS 101.48</strain>
    </source>
</reference>
<evidence type="ECO:0000256" key="6">
    <source>
        <dbReference type="ARBA" id="ARBA00022759"/>
    </source>
</evidence>
<dbReference type="Proteomes" id="UP000078561">
    <property type="component" value="Unassembled WGS sequence"/>
</dbReference>
<feature type="binding site" evidence="8">
    <location>
        <position position="54"/>
    </location>
    <ligand>
        <name>a divalent metal cation</name>
        <dbReference type="ChEBI" id="CHEBI:60240"/>
    </ligand>
</feature>
<feature type="domain" description="RNase H type-2" evidence="10">
    <location>
        <begin position="48"/>
        <end position="273"/>
    </location>
</feature>
<proteinExistence type="inferred from homology"/>
<dbReference type="FunFam" id="3.30.420.10:FF:000016">
    <property type="entry name" value="Ribonuclease"/>
    <property type="match status" value="1"/>
</dbReference>
<dbReference type="InParanoid" id="A0A168SL46"/>
<dbReference type="NCBIfam" id="TIGR00729">
    <property type="entry name" value="ribonuclease HII"/>
    <property type="match status" value="1"/>
</dbReference>
<accession>A0A168SL46</accession>